<gene>
    <name evidence="1" type="ORF">IMCC3317_09450</name>
</gene>
<sequence>MGIQVSLLNLPVLNVASATDSALVSRSTEQNQTFQEAKIQNGYGTATTVSVSPGFGATVTAYIKIEVDSITQETFNEIKKEVKKSNSYKKNEDFKRQVDTSTYSSGASSSSGFFGWLIGKKGNSYSNTSSNMTDQINKYVSGDSSDDLTVANSVADIMVKNTSKVLVTAKVEVTGQLLVPSPTMIAVESTVFSFTKEDGTKSTVTMMNQTPLVPVDNATGTVSNNILEPGSKLSIAPIGG</sequence>
<dbReference type="AlphaFoldDB" id="A0A7L4ZGQ1"/>
<evidence type="ECO:0000313" key="2">
    <source>
        <dbReference type="Proteomes" id="UP000464657"/>
    </source>
</evidence>
<name>A0A7L4ZGQ1_9FLAO</name>
<proteinExistence type="predicted"/>
<organism evidence="1 2">
    <name type="scientific">Kordia antarctica</name>
    <dbReference type="NCBI Taxonomy" id="1218801"/>
    <lineage>
        <taxon>Bacteria</taxon>
        <taxon>Pseudomonadati</taxon>
        <taxon>Bacteroidota</taxon>
        <taxon>Flavobacteriia</taxon>
        <taxon>Flavobacteriales</taxon>
        <taxon>Flavobacteriaceae</taxon>
        <taxon>Kordia</taxon>
    </lineage>
</organism>
<evidence type="ECO:0000313" key="1">
    <source>
        <dbReference type="EMBL" id="QHI35599.1"/>
    </source>
</evidence>
<dbReference type="EMBL" id="CP019288">
    <property type="protein sequence ID" value="QHI35599.1"/>
    <property type="molecule type" value="Genomic_DNA"/>
</dbReference>
<dbReference type="Proteomes" id="UP000464657">
    <property type="component" value="Chromosome"/>
</dbReference>
<accession>A0A7L4ZGQ1</accession>
<dbReference type="RefSeq" id="WP_160128330.1">
    <property type="nucleotide sequence ID" value="NZ_CP019288.1"/>
</dbReference>
<dbReference type="OrthoDB" id="9834546at2"/>
<keyword evidence="2" id="KW-1185">Reference proteome</keyword>
<protein>
    <submittedName>
        <fullName evidence="1">Uncharacterized protein</fullName>
    </submittedName>
</protein>
<dbReference type="KEGG" id="kan:IMCC3317_09450"/>
<reference evidence="1 2" key="1">
    <citation type="journal article" date="2013" name="Int. J. Syst. Evol. Microbiol.">
        <title>Kordia antarctica sp. nov., isolated from Antarctic seawater.</title>
        <authorList>
            <person name="Baek K."/>
            <person name="Choi A."/>
            <person name="Kang I."/>
            <person name="Lee K."/>
            <person name="Cho J.C."/>
        </authorList>
    </citation>
    <scope>NUCLEOTIDE SEQUENCE [LARGE SCALE GENOMIC DNA]</scope>
    <source>
        <strain evidence="1 2">IMCC3317</strain>
    </source>
</reference>